<evidence type="ECO:0000313" key="3">
    <source>
        <dbReference type="Proteomes" id="UP000184071"/>
    </source>
</evidence>
<feature type="transmembrane region" description="Helical" evidence="1">
    <location>
        <begin position="78"/>
        <end position="96"/>
    </location>
</feature>
<dbReference type="EMBL" id="FQWC01000005">
    <property type="protein sequence ID" value="SHH07947.1"/>
    <property type="molecule type" value="Genomic_DNA"/>
</dbReference>
<name>A0A1M5Q0Y6_9FLAO</name>
<keyword evidence="1" id="KW-0472">Membrane</keyword>
<feature type="transmembrane region" description="Helical" evidence="1">
    <location>
        <begin position="155"/>
        <end position="175"/>
    </location>
</feature>
<keyword evidence="1" id="KW-1133">Transmembrane helix</keyword>
<reference evidence="3" key="1">
    <citation type="submission" date="2016-11" db="EMBL/GenBank/DDBJ databases">
        <authorList>
            <person name="Varghese N."/>
            <person name="Submissions S."/>
        </authorList>
    </citation>
    <scope>NUCLEOTIDE SEQUENCE [LARGE SCALE GENOMIC DNA]</scope>
    <source>
        <strain evidence="3">DSM 17963</strain>
    </source>
</reference>
<evidence type="ECO:0000256" key="1">
    <source>
        <dbReference type="SAM" id="Phobius"/>
    </source>
</evidence>
<dbReference type="Proteomes" id="UP000184071">
    <property type="component" value="Unassembled WGS sequence"/>
</dbReference>
<keyword evidence="3" id="KW-1185">Reference proteome</keyword>
<proteinExistence type="predicted"/>
<evidence type="ECO:0000313" key="2">
    <source>
        <dbReference type="EMBL" id="SHH07947.1"/>
    </source>
</evidence>
<feature type="transmembrane region" description="Helical" evidence="1">
    <location>
        <begin position="102"/>
        <end position="120"/>
    </location>
</feature>
<protein>
    <submittedName>
        <fullName evidence="2">Uncharacterized protein</fullName>
    </submittedName>
</protein>
<keyword evidence="1" id="KW-0812">Transmembrane</keyword>
<dbReference type="STRING" id="370979.SAMN05443663_105196"/>
<organism evidence="2 3">
    <name type="scientific">Flavobacterium defluvii</name>
    <dbReference type="NCBI Taxonomy" id="370979"/>
    <lineage>
        <taxon>Bacteria</taxon>
        <taxon>Pseudomonadati</taxon>
        <taxon>Bacteroidota</taxon>
        <taxon>Flavobacteriia</taxon>
        <taxon>Flavobacteriales</taxon>
        <taxon>Flavobacteriaceae</taxon>
        <taxon>Flavobacterium</taxon>
    </lineage>
</organism>
<sequence length="201" mass="23133">MAVKKGVLEKMSDVELEKYIKPETTFVPEATKIAFEILKKRGRQFSDEEIELINLLINKKEEKKILPIHQNHIKSSNFIFISVALGIINLILAMYIDTKIEFIPASIAFTFLAILGYFVRQGRELKVLLLVLFSIGLLGSIHTLIFNLTNFPLNGILSLSQIILQFWAVIFLFMIPKEFESIKNNEFELWLSGKNEENTQK</sequence>
<gene>
    <name evidence="2" type="ORF">SAMN05443663_105196</name>
</gene>
<feature type="transmembrane region" description="Helical" evidence="1">
    <location>
        <begin position="127"/>
        <end position="149"/>
    </location>
</feature>
<accession>A0A1M5Q0Y6</accession>
<dbReference type="OrthoDB" id="1253310at2"/>
<dbReference type="RefSeq" id="WP_073416614.1">
    <property type="nucleotide sequence ID" value="NZ_FQWC01000005.1"/>
</dbReference>
<dbReference type="AlphaFoldDB" id="A0A1M5Q0Y6"/>